<keyword evidence="7" id="KW-1185">Reference proteome</keyword>
<dbReference type="GO" id="GO:0098535">
    <property type="term" value="P:de novo centriole assembly involved in multi-ciliated epithelial cell differentiation"/>
    <property type="evidence" value="ECO:0007669"/>
    <property type="project" value="TreeGrafter"/>
</dbReference>
<feature type="coiled-coil region" evidence="4">
    <location>
        <begin position="196"/>
        <end position="246"/>
    </location>
</feature>
<dbReference type="Proteomes" id="UP000288216">
    <property type="component" value="Unassembled WGS sequence"/>
</dbReference>
<dbReference type="EMBL" id="BFAA01003330">
    <property type="protein sequence ID" value="GCB70520.1"/>
    <property type="molecule type" value="Genomic_DNA"/>
</dbReference>
<evidence type="ECO:0000256" key="3">
    <source>
        <dbReference type="ARBA" id="ARBA00023054"/>
    </source>
</evidence>
<gene>
    <name evidence="6" type="ORF">scyTo_0008599</name>
</gene>
<feature type="domain" description="CEP63/Deup1 N-terminal" evidence="5">
    <location>
        <begin position="22"/>
        <end position="149"/>
    </location>
</feature>
<dbReference type="InterPro" id="IPR031470">
    <property type="entry name" value="CEP63/Deup1_N"/>
</dbReference>
<reference evidence="6 7" key="1">
    <citation type="journal article" date="2018" name="Nat. Ecol. Evol.">
        <title>Shark genomes provide insights into elasmobranch evolution and the origin of vertebrates.</title>
        <authorList>
            <person name="Hara Y"/>
            <person name="Yamaguchi K"/>
            <person name="Onimaru K"/>
            <person name="Kadota M"/>
            <person name="Koyanagi M"/>
            <person name="Keeley SD"/>
            <person name="Tatsumi K"/>
            <person name="Tanaka K"/>
            <person name="Motone F"/>
            <person name="Kageyama Y"/>
            <person name="Nozu R"/>
            <person name="Adachi N"/>
            <person name="Nishimura O"/>
            <person name="Nakagawa R"/>
            <person name="Tanegashima C"/>
            <person name="Kiyatake I"/>
            <person name="Matsumoto R"/>
            <person name="Murakumo K"/>
            <person name="Nishida K"/>
            <person name="Terakita A"/>
            <person name="Kuratani S"/>
            <person name="Sato K"/>
            <person name="Hyodo S Kuraku.S."/>
        </authorList>
    </citation>
    <scope>NUCLEOTIDE SEQUENCE [LARGE SCALE GENOMIC DNA]</scope>
</reference>
<organism evidence="6 7">
    <name type="scientific">Scyliorhinus torazame</name>
    <name type="common">Cloudy catshark</name>
    <name type="synonym">Catulus torazame</name>
    <dbReference type="NCBI Taxonomy" id="75743"/>
    <lineage>
        <taxon>Eukaryota</taxon>
        <taxon>Metazoa</taxon>
        <taxon>Chordata</taxon>
        <taxon>Craniata</taxon>
        <taxon>Vertebrata</taxon>
        <taxon>Chondrichthyes</taxon>
        <taxon>Elasmobranchii</taxon>
        <taxon>Galeomorphii</taxon>
        <taxon>Galeoidea</taxon>
        <taxon>Carcharhiniformes</taxon>
        <taxon>Scyliorhinidae</taxon>
        <taxon>Scyliorhinus</taxon>
    </lineage>
</organism>
<evidence type="ECO:0000256" key="1">
    <source>
        <dbReference type="ARBA" id="ARBA00004496"/>
    </source>
</evidence>
<dbReference type="PANTHER" id="PTHR18875:SF3">
    <property type="entry name" value="CENTROSOMAL PROTEIN OF 63 KDA"/>
    <property type="match status" value="1"/>
</dbReference>
<dbReference type="PANTHER" id="PTHR18875">
    <property type="entry name" value="SARCOMA ANTIGEN NY-SAR-24/CYTOSKELETAL PROTEIN SOJO"/>
    <property type="match status" value="1"/>
</dbReference>
<feature type="coiled-coil region" evidence="4">
    <location>
        <begin position="291"/>
        <end position="460"/>
    </location>
</feature>
<evidence type="ECO:0000256" key="2">
    <source>
        <dbReference type="ARBA" id="ARBA00022490"/>
    </source>
</evidence>
<evidence type="ECO:0000256" key="4">
    <source>
        <dbReference type="SAM" id="Coils"/>
    </source>
</evidence>
<keyword evidence="3 4" id="KW-0175">Coiled coil</keyword>
<dbReference type="OrthoDB" id="10007333at2759"/>
<dbReference type="GO" id="GO:0007099">
    <property type="term" value="P:centriole replication"/>
    <property type="evidence" value="ECO:0007669"/>
    <property type="project" value="TreeGrafter"/>
</dbReference>
<evidence type="ECO:0000259" key="5">
    <source>
        <dbReference type="Pfam" id="PF17045"/>
    </source>
</evidence>
<dbReference type="Pfam" id="PF17045">
    <property type="entry name" value="CEP63"/>
    <property type="match status" value="1"/>
</dbReference>
<comment type="subcellular location">
    <subcellularLocation>
        <location evidence="1">Cytoplasm</location>
    </subcellularLocation>
</comment>
<keyword evidence="2" id="KW-0963">Cytoplasm</keyword>
<dbReference type="AlphaFoldDB" id="A0A401PBM0"/>
<proteinExistence type="predicted"/>
<comment type="caution">
    <text evidence="6">The sequence shown here is derived from an EMBL/GenBank/DDBJ whole genome shotgun (WGS) entry which is preliminary data.</text>
</comment>
<dbReference type="GO" id="GO:0005737">
    <property type="term" value="C:cytoplasm"/>
    <property type="evidence" value="ECO:0007669"/>
    <property type="project" value="UniProtKB-SubCell"/>
</dbReference>
<feature type="non-terminal residue" evidence="6">
    <location>
        <position position="1"/>
    </location>
</feature>
<protein>
    <recommendedName>
        <fullName evidence="5">CEP63/Deup1 N-terminal domain-containing protein</fullName>
    </recommendedName>
</protein>
<sequence>LTAAMEEIIKGLEKNCRLRGDSCEAELQELMHQIDVMVNRKKVEWEQHSQNLETRLEMREVELANVRTCLDQKRHEVGNLRQQLEDFENSHRELIQKYEERLKSFKSDLHKLRCSYEKLQKHQLKQAREACELQITGENGETNSKQYRVNSNFEPENSDTYWNNGKQLELYESEIKYLKSCVECAQDTIKSDEAIIEQLKTTIEQKTTNEELHQKNLSEEILSEEIKCYQRRCQKMESDMSELQIELQSRDDLLQVTDMEKKQLHKELTTVKGSIMHKDSVIRLDLSHAYCMQQSDQLDKKEEELQRLQNEYMEGNKEINQLRDHLCQKELLHSSEMMGIRTKVSNLTTELDQKEITIATATEKTANLEKQLKTELEKREQILAEYWVAMDQLGPLELENKQLKKMLQILEGKRAMIEDNQVKELQNAYVASVNKLAYDNKQLQKDLVKLRAELEISSKASQEKYEAALRHTQQVVAEMKGHEDR</sequence>
<accession>A0A401PBM0</accession>
<evidence type="ECO:0000313" key="6">
    <source>
        <dbReference type="EMBL" id="GCB70520.1"/>
    </source>
</evidence>
<dbReference type="OMA" id="SHNTWEF"/>
<dbReference type="STRING" id="75743.A0A401PBM0"/>
<evidence type="ECO:0000313" key="7">
    <source>
        <dbReference type="Proteomes" id="UP000288216"/>
    </source>
</evidence>
<dbReference type="GO" id="GO:0005814">
    <property type="term" value="C:centriole"/>
    <property type="evidence" value="ECO:0007669"/>
    <property type="project" value="TreeGrafter"/>
</dbReference>
<feature type="coiled-coil region" evidence="4">
    <location>
        <begin position="70"/>
        <end position="115"/>
    </location>
</feature>
<name>A0A401PBM0_SCYTO</name>